<dbReference type="Pfam" id="PF04932">
    <property type="entry name" value="Wzy_C"/>
    <property type="match status" value="1"/>
</dbReference>
<dbReference type="AlphaFoldDB" id="A0A0D7WXW4"/>
<feature type="domain" description="O-antigen ligase-related" evidence="6">
    <location>
        <begin position="180"/>
        <end position="321"/>
    </location>
</feature>
<dbReference type="InterPro" id="IPR007016">
    <property type="entry name" value="O-antigen_ligase-rel_domated"/>
</dbReference>
<dbReference type="InterPro" id="IPR051533">
    <property type="entry name" value="WaaL-like"/>
</dbReference>
<evidence type="ECO:0000256" key="5">
    <source>
        <dbReference type="SAM" id="Phobius"/>
    </source>
</evidence>
<dbReference type="GO" id="GO:0016020">
    <property type="term" value="C:membrane"/>
    <property type="evidence" value="ECO:0007669"/>
    <property type="project" value="UniProtKB-SubCell"/>
</dbReference>
<keyword evidence="3 5" id="KW-1133">Transmembrane helix</keyword>
<dbReference type="PANTHER" id="PTHR37422:SF17">
    <property type="entry name" value="O-ANTIGEN LIGASE"/>
    <property type="match status" value="1"/>
</dbReference>
<feature type="transmembrane region" description="Helical" evidence="5">
    <location>
        <begin position="151"/>
        <end position="168"/>
    </location>
</feature>
<evidence type="ECO:0000313" key="8">
    <source>
        <dbReference type="Proteomes" id="UP000032534"/>
    </source>
</evidence>
<keyword evidence="4 5" id="KW-0472">Membrane</keyword>
<dbReference type="RefSeq" id="WP_044647625.1">
    <property type="nucleotide sequence ID" value="NZ_JTHP01000043.1"/>
</dbReference>
<evidence type="ECO:0000313" key="7">
    <source>
        <dbReference type="EMBL" id="KJD44010.1"/>
    </source>
</evidence>
<feature type="transmembrane region" description="Helical" evidence="5">
    <location>
        <begin position="309"/>
        <end position="332"/>
    </location>
</feature>
<protein>
    <submittedName>
        <fullName evidence="7">Ligase</fullName>
    </submittedName>
</protein>
<gene>
    <name evidence="7" type="ORF">QD47_19050</name>
</gene>
<evidence type="ECO:0000256" key="2">
    <source>
        <dbReference type="ARBA" id="ARBA00022692"/>
    </source>
</evidence>
<comment type="subcellular location">
    <subcellularLocation>
        <location evidence="1">Membrane</location>
        <topology evidence="1">Multi-pass membrane protein</topology>
    </subcellularLocation>
</comment>
<name>A0A0D7WXW4_9BACL</name>
<evidence type="ECO:0000259" key="6">
    <source>
        <dbReference type="Pfam" id="PF04932"/>
    </source>
</evidence>
<accession>A0A0D7WXW4</accession>
<feature type="transmembrane region" description="Helical" evidence="5">
    <location>
        <begin position="109"/>
        <end position="131"/>
    </location>
</feature>
<dbReference type="PATRIC" id="fig|159743.3.peg.4241"/>
<feature type="transmembrane region" description="Helical" evidence="5">
    <location>
        <begin position="194"/>
        <end position="212"/>
    </location>
</feature>
<keyword evidence="8" id="KW-1185">Reference proteome</keyword>
<evidence type="ECO:0000256" key="1">
    <source>
        <dbReference type="ARBA" id="ARBA00004141"/>
    </source>
</evidence>
<feature type="transmembrane region" description="Helical" evidence="5">
    <location>
        <begin position="339"/>
        <end position="357"/>
    </location>
</feature>
<sequence>MKTVLTVVGLLAFSIPYACQGLSPRVIAISLLILLFSYLMLLPSLKPLIATLADNPLLTLLMMYIAASCLWAEQEQTSSMLMVLKFVTFSTFGLYLVTHYTTQGCIRLLVITLSILSVLNLLAVVLVPSFAIHGGVEHTGLWKGISGHKNTLGTLSLLCFVSHVIYFFRGTRKALHVGFVLLNALLLIKCQSTTSLLLTSSLFTFILFILLFKRIRSVALRGFFISSSCLLVLLGLVFAFSYGDAIASEFGKTTTLTGRTEIWQGIAGAIGSHYWFGYGYGSFWANRPSIYANGIRFDLTSSHSGFRDLWIDIGLTGLLATITLVITTLFKFRIGKTDMYTWLTAAVFFLFIVLNNITDSRFLNSLAIYWIIFVVIVIKVQERHRLTVAEKAITTGIQHASITLGTTNRTARKKEPRFPTP</sequence>
<dbReference type="OrthoDB" id="4391260at2"/>
<feature type="transmembrane region" description="Helical" evidence="5">
    <location>
        <begin position="57"/>
        <end position="73"/>
    </location>
</feature>
<evidence type="ECO:0000256" key="3">
    <source>
        <dbReference type="ARBA" id="ARBA00022989"/>
    </source>
</evidence>
<dbReference type="PANTHER" id="PTHR37422">
    <property type="entry name" value="TEICHURONIC ACID BIOSYNTHESIS PROTEIN TUAE"/>
    <property type="match status" value="1"/>
</dbReference>
<reference evidence="7 8" key="1">
    <citation type="submission" date="2014-11" db="EMBL/GenBank/DDBJ databases">
        <title>Draft Genome Sequences of Paenibacillus polymyxa NRRL B-30509 and Paenibacillus terrae NRRL B-30644, Strains from a Poultry Environment that Produce Tridecaptin A and Paenicidins.</title>
        <authorList>
            <person name="van Belkum M.J."/>
            <person name="Lohans C.T."/>
            <person name="Vederas J.C."/>
        </authorList>
    </citation>
    <scope>NUCLEOTIDE SEQUENCE [LARGE SCALE GENOMIC DNA]</scope>
    <source>
        <strain evidence="7 8">NRRL B-30644</strain>
    </source>
</reference>
<evidence type="ECO:0000256" key="4">
    <source>
        <dbReference type="ARBA" id="ARBA00023136"/>
    </source>
</evidence>
<dbReference type="GO" id="GO:0016874">
    <property type="term" value="F:ligase activity"/>
    <property type="evidence" value="ECO:0007669"/>
    <property type="project" value="UniProtKB-KW"/>
</dbReference>
<proteinExistence type="predicted"/>
<dbReference type="Proteomes" id="UP000032534">
    <property type="component" value="Unassembled WGS sequence"/>
</dbReference>
<feature type="transmembrane region" description="Helical" evidence="5">
    <location>
        <begin position="363"/>
        <end position="380"/>
    </location>
</feature>
<feature type="transmembrane region" description="Helical" evidence="5">
    <location>
        <begin position="219"/>
        <end position="242"/>
    </location>
</feature>
<keyword evidence="7" id="KW-0436">Ligase</keyword>
<keyword evidence="2 5" id="KW-0812">Transmembrane</keyword>
<feature type="transmembrane region" description="Helical" evidence="5">
    <location>
        <begin position="79"/>
        <end position="97"/>
    </location>
</feature>
<organism evidence="7 8">
    <name type="scientific">Paenibacillus terrae</name>
    <dbReference type="NCBI Taxonomy" id="159743"/>
    <lineage>
        <taxon>Bacteria</taxon>
        <taxon>Bacillati</taxon>
        <taxon>Bacillota</taxon>
        <taxon>Bacilli</taxon>
        <taxon>Bacillales</taxon>
        <taxon>Paenibacillaceae</taxon>
        <taxon>Paenibacillus</taxon>
    </lineage>
</organism>
<dbReference type="EMBL" id="JTHP01000043">
    <property type="protein sequence ID" value="KJD44010.1"/>
    <property type="molecule type" value="Genomic_DNA"/>
</dbReference>
<comment type="caution">
    <text evidence="7">The sequence shown here is derived from an EMBL/GenBank/DDBJ whole genome shotgun (WGS) entry which is preliminary data.</text>
</comment>